<accession>A0A1G6YTG5</accession>
<organism evidence="4 5">
    <name type="scientific">Kordiimonas lacus</name>
    <dbReference type="NCBI Taxonomy" id="637679"/>
    <lineage>
        <taxon>Bacteria</taxon>
        <taxon>Pseudomonadati</taxon>
        <taxon>Pseudomonadota</taxon>
        <taxon>Alphaproteobacteria</taxon>
        <taxon>Kordiimonadales</taxon>
        <taxon>Kordiimonadaceae</taxon>
        <taxon>Kordiimonas</taxon>
    </lineage>
</organism>
<protein>
    <submittedName>
        <fullName evidence="4">Predicted flavoprotein CzcO associated with the cation diffusion facilitator CzcD</fullName>
    </submittedName>
</protein>
<dbReference type="Proteomes" id="UP000183685">
    <property type="component" value="Unassembled WGS sequence"/>
</dbReference>
<evidence type="ECO:0000256" key="3">
    <source>
        <dbReference type="ARBA" id="ARBA00023002"/>
    </source>
</evidence>
<dbReference type="PANTHER" id="PTHR42877">
    <property type="entry name" value="L-ORNITHINE N(5)-MONOOXYGENASE-RELATED"/>
    <property type="match status" value="1"/>
</dbReference>
<dbReference type="Gene3D" id="3.50.50.60">
    <property type="entry name" value="FAD/NAD(P)-binding domain"/>
    <property type="match status" value="2"/>
</dbReference>
<dbReference type="STRING" id="637679.GCA_001550055_01419"/>
<reference evidence="4 5" key="1">
    <citation type="submission" date="2016-10" db="EMBL/GenBank/DDBJ databases">
        <authorList>
            <person name="de Groot N.N."/>
        </authorList>
    </citation>
    <scope>NUCLEOTIDE SEQUENCE [LARGE SCALE GENOMIC DNA]</scope>
    <source>
        <strain evidence="4 5">CGMCC 1.9109</strain>
    </source>
</reference>
<dbReference type="GO" id="GO:0050661">
    <property type="term" value="F:NADP binding"/>
    <property type="evidence" value="ECO:0007669"/>
    <property type="project" value="InterPro"/>
</dbReference>
<evidence type="ECO:0000313" key="5">
    <source>
        <dbReference type="Proteomes" id="UP000183685"/>
    </source>
</evidence>
<keyword evidence="5" id="KW-1185">Reference proteome</keyword>
<dbReference type="InterPro" id="IPR051209">
    <property type="entry name" value="FAD-bind_Monooxygenase_sf"/>
</dbReference>
<dbReference type="InterPro" id="IPR020946">
    <property type="entry name" value="Flavin_mOase-like"/>
</dbReference>
<dbReference type="PANTHER" id="PTHR42877:SF4">
    <property type="entry name" value="FAD_NAD(P)-BINDING DOMAIN-CONTAINING PROTEIN-RELATED"/>
    <property type="match status" value="1"/>
</dbReference>
<dbReference type="GO" id="GO:0050660">
    <property type="term" value="F:flavin adenine dinucleotide binding"/>
    <property type="evidence" value="ECO:0007669"/>
    <property type="project" value="InterPro"/>
</dbReference>
<dbReference type="Pfam" id="PF00743">
    <property type="entry name" value="FMO-like"/>
    <property type="match status" value="1"/>
</dbReference>
<keyword evidence="2" id="KW-0274">FAD</keyword>
<dbReference type="RefSeq" id="WP_068302967.1">
    <property type="nucleotide sequence ID" value="NZ_FNAK01000003.1"/>
</dbReference>
<dbReference type="AlphaFoldDB" id="A0A1G6YTG5"/>
<keyword evidence="1" id="KW-0285">Flavoprotein</keyword>
<dbReference type="OrthoDB" id="312624at2"/>
<sequence length="490" mass="55566">MADGSTFGKSKPTIAIIGAGLSGLCMAIKLKEAGFADFHIFEKAEAVGGTWRDNTYPGVACDVPSHLYSYSFEPKADWSMVFSPGGEIQDYITDVTERHQLGKHLVFGAELKDAVWRDNRWHLTFANGQTHQTDFLVNCMGGLHIPNYPDIPGQQSFKGTSFHTARWNHEHNLSGKRVAVIGTAASAIQLIPEIVGKVEHLDVYQRTPNWIVSRPYMAYSEKWKQRFKRFPWLEKLHRLQIYLTFEMRFPLFRQGKFFAKRATRMFMKHLAAQVQDPDLRTKLTPDYPIGCKRILASDTYFPALQQDHVSLITDGIAEIRPEGIASHDGTVRPVDTIIYATGFKPWDQMDGLTIKGKNGLDMNSYLADGIRAHRTVAMPGFPNLFMLLGPNSGLGHNSVIVMIEAQVGYIIAALKEMTAKGATSVEVKEQEADAFDAQIQKDLQGTVWAGHCKSWYQGDDGRIYTLWPWSTLRYRREMKRFKSREYEFEK</sequence>
<keyword evidence="3" id="KW-0560">Oxidoreductase</keyword>
<name>A0A1G6YTG5_9PROT</name>
<dbReference type="GO" id="GO:0004499">
    <property type="term" value="F:N,N-dimethylaniline monooxygenase activity"/>
    <property type="evidence" value="ECO:0007669"/>
    <property type="project" value="InterPro"/>
</dbReference>
<proteinExistence type="predicted"/>
<dbReference type="InterPro" id="IPR036188">
    <property type="entry name" value="FAD/NAD-bd_sf"/>
</dbReference>
<evidence type="ECO:0000256" key="2">
    <source>
        <dbReference type="ARBA" id="ARBA00022827"/>
    </source>
</evidence>
<gene>
    <name evidence="4" type="ORF">SAMN04488071_1738</name>
</gene>
<evidence type="ECO:0000313" key="4">
    <source>
        <dbReference type="EMBL" id="SDD93648.1"/>
    </source>
</evidence>
<evidence type="ECO:0000256" key="1">
    <source>
        <dbReference type="ARBA" id="ARBA00022630"/>
    </source>
</evidence>
<dbReference type="SUPFAM" id="SSF51905">
    <property type="entry name" value="FAD/NAD(P)-binding domain"/>
    <property type="match status" value="2"/>
</dbReference>
<dbReference type="EMBL" id="FNAK01000003">
    <property type="protein sequence ID" value="SDD93648.1"/>
    <property type="molecule type" value="Genomic_DNA"/>
</dbReference>